<keyword evidence="1" id="KW-0812">Transmembrane</keyword>
<accession>A0A0N4XXU2</accession>
<dbReference type="AlphaFoldDB" id="A0A0N4XXU2"/>
<dbReference type="OMA" id="ICCCSRY"/>
<protein>
    <submittedName>
        <fullName evidence="4">LEM domain-containing protein</fullName>
    </submittedName>
</protein>
<sequence>MEISAFQESKSSALATTNGNNFLTVPKMAVNGRVVSAVHQRPPKSVAIDIPEDFCTARTSRDQCNNHLSMKELMRVVRAEEGLKVTPRTEQTNGVTPGIYSPRWMTDRKWSRGGTPSPPQALDAKKLAYRERARRAVFDPDGDITARTFSPKTTGTRRKRSSGSIATISGDEHLNLAQPPPVPSTTSYLKSLPHMVVAVITISFAWLANLMSFVLR</sequence>
<evidence type="ECO:0000256" key="1">
    <source>
        <dbReference type="SAM" id="Phobius"/>
    </source>
</evidence>
<proteinExistence type="predicted"/>
<keyword evidence="1" id="KW-1133">Transmembrane helix</keyword>
<keyword evidence="3" id="KW-1185">Reference proteome</keyword>
<evidence type="ECO:0000313" key="2">
    <source>
        <dbReference type="EMBL" id="VDL71431.1"/>
    </source>
</evidence>
<evidence type="ECO:0000313" key="3">
    <source>
        <dbReference type="Proteomes" id="UP000271162"/>
    </source>
</evidence>
<dbReference type="EMBL" id="UYSL01019931">
    <property type="protein sequence ID" value="VDL71431.1"/>
    <property type="molecule type" value="Genomic_DNA"/>
</dbReference>
<gene>
    <name evidence="2" type="ORF">NBR_LOCUS7842</name>
</gene>
<dbReference type="Proteomes" id="UP000271162">
    <property type="component" value="Unassembled WGS sequence"/>
</dbReference>
<reference evidence="4" key="1">
    <citation type="submission" date="2017-02" db="UniProtKB">
        <authorList>
            <consortium name="WormBaseParasite"/>
        </authorList>
    </citation>
    <scope>IDENTIFICATION</scope>
</reference>
<keyword evidence="1" id="KW-0472">Membrane</keyword>
<feature type="transmembrane region" description="Helical" evidence="1">
    <location>
        <begin position="192"/>
        <end position="215"/>
    </location>
</feature>
<evidence type="ECO:0000313" key="4">
    <source>
        <dbReference type="WBParaSite" id="NBR_0000784101-mRNA-1"/>
    </source>
</evidence>
<dbReference type="WBParaSite" id="NBR_0000784101-mRNA-1">
    <property type="protein sequence ID" value="NBR_0000784101-mRNA-1"/>
    <property type="gene ID" value="NBR_0000784101"/>
</dbReference>
<name>A0A0N4XXU2_NIPBR</name>
<organism evidence="4">
    <name type="scientific">Nippostrongylus brasiliensis</name>
    <name type="common">Rat hookworm</name>
    <dbReference type="NCBI Taxonomy" id="27835"/>
    <lineage>
        <taxon>Eukaryota</taxon>
        <taxon>Metazoa</taxon>
        <taxon>Ecdysozoa</taxon>
        <taxon>Nematoda</taxon>
        <taxon>Chromadorea</taxon>
        <taxon>Rhabditida</taxon>
        <taxon>Rhabditina</taxon>
        <taxon>Rhabditomorpha</taxon>
        <taxon>Strongyloidea</taxon>
        <taxon>Heligmosomidae</taxon>
        <taxon>Nippostrongylus</taxon>
    </lineage>
</organism>
<reference evidence="2 3" key="2">
    <citation type="submission" date="2018-11" db="EMBL/GenBank/DDBJ databases">
        <authorList>
            <consortium name="Pathogen Informatics"/>
        </authorList>
    </citation>
    <scope>NUCLEOTIDE SEQUENCE [LARGE SCALE GENOMIC DNA]</scope>
</reference>